<reference evidence="1 2" key="1">
    <citation type="submission" date="2020-08" db="EMBL/GenBank/DDBJ databases">
        <authorList>
            <person name="Newling K."/>
            <person name="Davey J."/>
            <person name="Forrester S."/>
        </authorList>
    </citation>
    <scope>NUCLEOTIDE SEQUENCE [LARGE SCALE GENOMIC DNA]</scope>
    <source>
        <strain evidence="2">Crithidia deanei Carvalho (ATCC PRA-265)</strain>
    </source>
</reference>
<evidence type="ECO:0000313" key="2">
    <source>
        <dbReference type="Proteomes" id="UP000515908"/>
    </source>
</evidence>
<dbReference type="EMBL" id="LR877151">
    <property type="protein sequence ID" value="CAD2216692.1"/>
    <property type="molecule type" value="Genomic_DNA"/>
</dbReference>
<evidence type="ECO:0000313" key="1">
    <source>
        <dbReference type="EMBL" id="CAD2216692.1"/>
    </source>
</evidence>
<dbReference type="AlphaFoldDB" id="A0A7G2CEZ3"/>
<sequence>MPFGDIDRDEPTLAERVQRAKVDILKGHTVETDWKCLVDSHVMLKDVARDAKMRGELFANVLCALELIADVLRTSEKTEDEAPNQETALVGLASDLFSSLYTVSPIPSRKQWKEALLRLSPEEQMLVVREPTPAWAKAAADTVREGDLDADEDDDGSFVEEELKALVKRCIVLGRRCKRSVPNDSSKSQPLSEAINILTSYVNDGALEW</sequence>
<name>A0A7G2CEZ3_9TRYP</name>
<dbReference type="Proteomes" id="UP000515908">
    <property type="component" value="Chromosome 07"/>
</dbReference>
<proteinExistence type="predicted"/>
<organism evidence="1 2">
    <name type="scientific">Angomonas deanei</name>
    <dbReference type="NCBI Taxonomy" id="59799"/>
    <lineage>
        <taxon>Eukaryota</taxon>
        <taxon>Discoba</taxon>
        <taxon>Euglenozoa</taxon>
        <taxon>Kinetoplastea</taxon>
        <taxon>Metakinetoplastina</taxon>
        <taxon>Trypanosomatida</taxon>
        <taxon>Trypanosomatidae</taxon>
        <taxon>Strigomonadinae</taxon>
        <taxon>Angomonas</taxon>
    </lineage>
</organism>
<gene>
    <name evidence="1" type="ORF">ADEAN_000415400</name>
</gene>
<dbReference type="OrthoDB" id="273259at2759"/>
<dbReference type="VEuPathDB" id="TriTrypDB:ADEAN_000415400"/>
<keyword evidence="2" id="KW-1185">Reference proteome</keyword>
<accession>A0A7G2CEZ3</accession>
<protein>
    <submittedName>
        <fullName evidence="1">Uncharacterized protein</fullName>
    </submittedName>
</protein>